<accession>A0ABP7BQ36</accession>
<feature type="signal peptide" evidence="2">
    <location>
        <begin position="1"/>
        <end position="22"/>
    </location>
</feature>
<feature type="chain" id="PRO_5046063205" evidence="2">
    <location>
        <begin position="23"/>
        <end position="505"/>
    </location>
</feature>
<dbReference type="Proteomes" id="UP001410795">
    <property type="component" value="Unassembled WGS sequence"/>
</dbReference>
<evidence type="ECO:0000259" key="3">
    <source>
        <dbReference type="Pfam" id="PF00496"/>
    </source>
</evidence>
<keyword evidence="5" id="KW-1185">Reference proteome</keyword>
<dbReference type="PANTHER" id="PTHR30290">
    <property type="entry name" value="PERIPLASMIC BINDING COMPONENT OF ABC TRANSPORTER"/>
    <property type="match status" value="1"/>
</dbReference>
<reference evidence="5" key="1">
    <citation type="journal article" date="2019" name="Int. J. Syst. Evol. Microbiol.">
        <title>The Global Catalogue of Microorganisms (GCM) 10K type strain sequencing project: providing services to taxonomists for standard genome sequencing and annotation.</title>
        <authorList>
            <consortium name="The Broad Institute Genomics Platform"/>
            <consortium name="The Broad Institute Genome Sequencing Center for Infectious Disease"/>
            <person name="Wu L."/>
            <person name="Ma J."/>
        </authorList>
    </citation>
    <scope>NUCLEOTIDE SEQUENCE [LARGE SCALE GENOMIC DNA]</scope>
    <source>
        <strain evidence="5">JCM 16546</strain>
    </source>
</reference>
<proteinExistence type="predicted"/>
<evidence type="ECO:0000256" key="2">
    <source>
        <dbReference type="SAM" id="SignalP"/>
    </source>
</evidence>
<dbReference type="CDD" id="cd00995">
    <property type="entry name" value="PBP2_NikA_DppA_OppA_like"/>
    <property type="match status" value="1"/>
</dbReference>
<dbReference type="PANTHER" id="PTHR30290:SF38">
    <property type="entry name" value="D,D-DIPEPTIDE-BINDING PERIPLASMIC PROTEIN DDPA-RELATED"/>
    <property type="match status" value="1"/>
</dbReference>
<evidence type="ECO:0000313" key="4">
    <source>
        <dbReference type="EMBL" id="GAA3664920.1"/>
    </source>
</evidence>
<dbReference type="InterPro" id="IPR030678">
    <property type="entry name" value="Peptide/Ni-bd"/>
</dbReference>
<keyword evidence="1 2" id="KW-0732">Signal</keyword>
<dbReference type="PIRSF" id="PIRSF002741">
    <property type="entry name" value="MppA"/>
    <property type="match status" value="1"/>
</dbReference>
<comment type="caution">
    <text evidence="4">The sequence shown here is derived from an EMBL/GenBank/DDBJ whole genome shotgun (WGS) entry which is preliminary data.</text>
</comment>
<organism evidence="4 5">
    <name type="scientific">Microbacterium marinilacus</name>
    <dbReference type="NCBI Taxonomy" id="415209"/>
    <lineage>
        <taxon>Bacteria</taxon>
        <taxon>Bacillati</taxon>
        <taxon>Actinomycetota</taxon>
        <taxon>Actinomycetes</taxon>
        <taxon>Micrococcales</taxon>
        <taxon>Microbacteriaceae</taxon>
        <taxon>Microbacterium</taxon>
    </lineage>
</organism>
<dbReference type="EMBL" id="BAAAYV010000018">
    <property type="protein sequence ID" value="GAA3664920.1"/>
    <property type="molecule type" value="Genomic_DNA"/>
</dbReference>
<feature type="domain" description="Solute-binding protein family 5" evidence="3">
    <location>
        <begin position="78"/>
        <end position="428"/>
    </location>
</feature>
<sequence>MNARPLALAVLVVGASALTACAPFDAADGTVGDAPSAVTIALPAEPPGTDPILTRSIAAWNIYYALYDGLTRIDRSGEVVPGLATEWEADETLTEWTFHLREGVVFHDGSTLTPADVVGTYRAILGDESSTNRAAISMLEAVEEGADGASVVFTLRNPYSAWASMVATIGVVPEAAYAEAGGSFADAPVGTGPYSFVSSTSGVDYRLTRNDDYWGEAPAVQDVTFSYVSSEDARLTGVQSGSLDIALVPPNQVAGLESSTRASVITEAGNQVVFLGTTPAGPLADPALRRAISLAVDREALADSLLSGLAEPANQLVAPGVTGYVDDLSAPETDVDEAKALVAASGYDGSPITLEYASTGGVPMASEVAQAVAGALAEVGLTVELVGSDQPSFSLKLANSEIGGLYLNGWSPSVMDGDVVVNQILAGGPEDYYDDAEMAELYLEQQASEGEERLEVYERIWELNDELSYQIPLYVNSSSYAVDPAVEWVPAVDGIFRAADIVIAE</sequence>
<protein>
    <submittedName>
        <fullName evidence="4">ABC transporter substrate-binding protein</fullName>
    </submittedName>
</protein>
<dbReference type="RefSeq" id="WP_221860919.1">
    <property type="nucleotide sequence ID" value="NZ_BAAAYV010000018.1"/>
</dbReference>
<name>A0ABP7BQ36_9MICO</name>
<dbReference type="SUPFAM" id="SSF53850">
    <property type="entry name" value="Periplasmic binding protein-like II"/>
    <property type="match status" value="1"/>
</dbReference>
<gene>
    <name evidence="4" type="ORF">GCM10022202_28730</name>
</gene>
<dbReference type="InterPro" id="IPR000914">
    <property type="entry name" value="SBP_5_dom"/>
</dbReference>
<dbReference type="InterPro" id="IPR039424">
    <property type="entry name" value="SBP_5"/>
</dbReference>
<evidence type="ECO:0000256" key="1">
    <source>
        <dbReference type="ARBA" id="ARBA00022729"/>
    </source>
</evidence>
<dbReference type="Pfam" id="PF00496">
    <property type="entry name" value="SBP_bac_5"/>
    <property type="match status" value="1"/>
</dbReference>
<dbReference type="Gene3D" id="3.40.190.10">
    <property type="entry name" value="Periplasmic binding protein-like II"/>
    <property type="match status" value="1"/>
</dbReference>
<dbReference type="Gene3D" id="3.10.105.10">
    <property type="entry name" value="Dipeptide-binding Protein, Domain 3"/>
    <property type="match status" value="1"/>
</dbReference>
<dbReference type="PROSITE" id="PS51257">
    <property type="entry name" value="PROKAR_LIPOPROTEIN"/>
    <property type="match status" value="1"/>
</dbReference>
<evidence type="ECO:0000313" key="5">
    <source>
        <dbReference type="Proteomes" id="UP001410795"/>
    </source>
</evidence>